<dbReference type="SUPFAM" id="SSF52402">
    <property type="entry name" value="Adenine nucleotide alpha hydrolases-like"/>
    <property type="match status" value="1"/>
</dbReference>
<accession>A0A0W8F7X3</accession>
<organism evidence="1">
    <name type="scientific">hydrocarbon metagenome</name>
    <dbReference type="NCBI Taxonomy" id="938273"/>
    <lineage>
        <taxon>unclassified sequences</taxon>
        <taxon>metagenomes</taxon>
        <taxon>ecological metagenomes</taxon>
    </lineage>
</organism>
<dbReference type="InterPro" id="IPR014729">
    <property type="entry name" value="Rossmann-like_a/b/a_fold"/>
</dbReference>
<proteinExistence type="predicted"/>
<dbReference type="Pfam" id="PF24167">
    <property type="entry name" value="DUF7411"/>
    <property type="match status" value="1"/>
</dbReference>
<sequence length="218" mass="24904">MKVAVLFSGGKDSSLTALLLEPFFEEIELVNFSFGHDDSWMRAKEAARELGYPLRRMVFDADVLERALKILQSTGYPNDALNYVHPIAVETVAKECEFVADGTRRDDRAPKMDFGAIRSLEDRLHVQYLRPLAGLGGKAIRAMASRYLDFEEELSEKHPASDFEVGLRYALKERHGQMEVDRIFPSNHTHTRVIRRKRFVQEIKGQEDQACQSIQSES</sequence>
<dbReference type="NCBIfam" id="NF011155">
    <property type="entry name" value="PRK14561.1"/>
    <property type="match status" value="1"/>
</dbReference>
<comment type="caution">
    <text evidence="1">The sequence shown here is derived from an EMBL/GenBank/DDBJ whole genome shotgun (WGS) entry which is preliminary data.</text>
</comment>
<gene>
    <name evidence="1" type="ORF">ASZ90_013334</name>
</gene>
<evidence type="ECO:0000313" key="1">
    <source>
        <dbReference type="EMBL" id="KUG16971.1"/>
    </source>
</evidence>
<name>A0A0W8F7X3_9ZZZZ</name>
<reference evidence="1" key="1">
    <citation type="journal article" date="2015" name="Proc. Natl. Acad. Sci. U.S.A.">
        <title>Networks of energetic and metabolic interactions define dynamics in microbial communities.</title>
        <authorList>
            <person name="Embree M."/>
            <person name="Liu J.K."/>
            <person name="Al-Bassam M.M."/>
            <person name="Zengler K."/>
        </authorList>
    </citation>
    <scope>NUCLEOTIDE SEQUENCE</scope>
</reference>
<dbReference type="EMBL" id="LNQE01001471">
    <property type="protein sequence ID" value="KUG16971.1"/>
    <property type="molecule type" value="Genomic_DNA"/>
</dbReference>
<protein>
    <submittedName>
        <fullName evidence="1">Putative atpase of the pp-loop superfamily</fullName>
    </submittedName>
</protein>
<dbReference type="Gene3D" id="3.40.50.620">
    <property type="entry name" value="HUPs"/>
    <property type="match status" value="1"/>
</dbReference>
<dbReference type="InterPro" id="IPR055834">
    <property type="entry name" value="DUF7411"/>
</dbReference>
<dbReference type="AlphaFoldDB" id="A0A0W8F7X3"/>